<dbReference type="GO" id="GO:0009253">
    <property type="term" value="P:peptidoglycan catabolic process"/>
    <property type="evidence" value="ECO:0007669"/>
    <property type="project" value="InterPro"/>
</dbReference>
<name>A0A9D1MN45_9FIRM</name>
<evidence type="ECO:0000313" key="4">
    <source>
        <dbReference type="Proteomes" id="UP000824145"/>
    </source>
</evidence>
<dbReference type="AlphaFoldDB" id="A0A9D1MN45"/>
<dbReference type="SUPFAM" id="SSF53187">
    <property type="entry name" value="Zn-dependent exopeptidases"/>
    <property type="match status" value="1"/>
</dbReference>
<proteinExistence type="predicted"/>
<comment type="caution">
    <text evidence="3">The sequence shown here is derived from an EMBL/GenBank/DDBJ whole genome shotgun (WGS) entry which is preliminary data.</text>
</comment>
<gene>
    <name evidence="3" type="ORF">IAB07_06115</name>
</gene>
<dbReference type="Pfam" id="PF01520">
    <property type="entry name" value="Amidase_3"/>
    <property type="match status" value="1"/>
</dbReference>
<dbReference type="PANTHER" id="PTHR30404">
    <property type="entry name" value="N-ACETYLMURAMOYL-L-ALANINE AMIDASE"/>
    <property type="match status" value="1"/>
</dbReference>
<accession>A0A9D1MN45</accession>
<dbReference type="GO" id="GO:0030288">
    <property type="term" value="C:outer membrane-bounded periplasmic space"/>
    <property type="evidence" value="ECO:0007669"/>
    <property type="project" value="TreeGrafter"/>
</dbReference>
<dbReference type="GO" id="GO:0008745">
    <property type="term" value="F:N-acetylmuramoyl-L-alanine amidase activity"/>
    <property type="evidence" value="ECO:0007669"/>
    <property type="project" value="InterPro"/>
</dbReference>
<reference evidence="3" key="2">
    <citation type="journal article" date="2021" name="PeerJ">
        <title>Extensive microbial diversity within the chicken gut microbiome revealed by metagenomics and culture.</title>
        <authorList>
            <person name="Gilroy R."/>
            <person name="Ravi A."/>
            <person name="Getino M."/>
            <person name="Pursley I."/>
            <person name="Horton D.L."/>
            <person name="Alikhan N.F."/>
            <person name="Baker D."/>
            <person name="Gharbi K."/>
            <person name="Hall N."/>
            <person name="Watson M."/>
            <person name="Adriaenssens E.M."/>
            <person name="Foster-Nyarko E."/>
            <person name="Jarju S."/>
            <person name="Secka A."/>
            <person name="Antonio M."/>
            <person name="Oren A."/>
            <person name="Chaudhuri R.R."/>
            <person name="La Ragione R."/>
            <person name="Hildebrand F."/>
            <person name="Pallen M.J."/>
        </authorList>
    </citation>
    <scope>NUCLEOTIDE SEQUENCE</scope>
    <source>
        <strain evidence="3">9366</strain>
    </source>
</reference>
<evidence type="ECO:0000256" key="1">
    <source>
        <dbReference type="ARBA" id="ARBA00022801"/>
    </source>
</evidence>
<reference evidence="3" key="1">
    <citation type="submission" date="2020-10" db="EMBL/GenBank/DDBJ databases">
        <authorList>
            <person name="Gilroy R."/>
        </authorList>
    </citation>
    <scope>NUCLEOTIDE SEQUENCE</scope>
    <source>
        <strain evidence="3">9366</strain>
    </source>
</reference>
<dbReference type="CDD" id="cd02696">
    <property type="entry name" value="MurNAc-LAA"/>
    <property type="match status" value="1"/>
</dbReference>
<dbReference type="Proteomes" id="UP000824145">
    <property type="component" value="Unassembled WGS sequence"/>
</dbReference>
<keyword evidence="1" id="KW-0378">Hydrolase</keyword>
<dbReference type="PANTHER" id="PTHR30404:SF0">
    <property type="entry name" value="N-ACETYLMURAMOYL-L-ALANINE AMIDASE AMIC"/>
    <property type="match status" value="1"/>
</dbReference>
<dbReference type="InterPro" id="IPR002508">
    <property type="entry name" value="MurNAc-LAA_cat"/>
</dbReference>
<sequence length="252" mass="26402">MFMGITLGITPLFRGGKGQKNGYMRKIAVISSKWIKCALFALLLALIAGAAAGGAALAAGAVPPDAVVVLDAGHGGFDGGVVAADGSTEAEINLRITMRVKKRLEEENIAVVLTRTDASALGANKREDMLERARIIESSGADAVISIHVNKYTSPSRRGVQVFYGDTGTGGAFAAKLQSVFNTYLNEKYCGRYYSALAGDYFIAKCSSIPSVIAECGFISNSEDLKLLKSSAYADEIAECIARCVKSAAAGV</sequence>
<evidence type="ECO:0000259" key="2">
    <source>
        <dbReference type="SMART" id="SM00646"/>
    </source>
</evidence>
<feature type="domain" description="MurNAc-LAA" evidence="2">
    <location>
        <begin position="133"/>
        <end position="246"/>
    </location>
</feature>
<organism evidence="3 4">
    <name type="scientific">Candidatus Caccalectryoclostridium excrementigallinarum</name>
    <dbReference type="NCBI Taxonomy" id="2840710"/>
    <lineage>
        <taxon>Bacteria</taxon>
        <taxon>Bacillati</taxon>
        <taxon>Bacillota</taxon>
        <taxon>Clostridia</taxon>
        <taxon>Christensenellales</taxon>
        <taxon>Christensenellaceae</taxon>
        <taxon>Christensenellaceae incertae sedis</taxon>
        <taxon>Candidatus Caccalectryoclostridium</taxon>
    </lineage>
</organism>
<protein>
    <submittedName>
        <fullName evidence="3">N-acetylmuramoyl-L-alanine amidase</fullName>
    </submittedName>
</protein>
<evidence type="ECO:0000313" key="3">
    <source>
        <dbReference type="EMBL" id="HIU63324.1"/>
    </source>
</evidence>
<dbReference type="InterPro" id="IPR050695">
    <property type="entry name" value="N-acetylmuramoyl_amidase_3"/>
</dbReference>
<dbReference type="EMBL" id="DVNJ01000032">
    <property type="protein sequence ID" value="HIU63324.1"/>
    <property type="molecule type" value="Genomic_DNA"/>
</dbReference>
<dbReference type="Gene3D" id="3.40.630.40">
    <property type="entry name" value="Zn-dependent exopeptidases"/>
    <property type="match status" value="1"/>
</dbReference>
<dbReference type="SMART" id="SM00646">
    <property type="entry name" value="Ami_3"/>
    <property type="match status" value="1"/>
</dbReference>